<evidence type="ECO:0000256" key="5">
    <source>
        <dbReference type="ARBA" id="ARBA00022989"/>
    </source>
</evidence>
<dbReference type="OrthoDB" id="1854593at2759"/>
<gene>
    <name evidence="11" type="ORF">CDL12_29932</name>
</gene>
<accession>A0A2G9FX13</accession>
<comment type="subcellular location">
    <subcellularLocation>
        <location evidence="1">Membrane</location>
        <topology evidence="1">Multi-pass membrane protein</topology>
    </subcellularLocation>
</comment>
<dbReference type="CDD" id="cd06551">
    <property type="entry name" value="LPLAT"/>
    <property type="match status" value="1"/>
</dbReference>
<evidence type="ECO:0000256" key="3">
    <source>
        <dbReference type="ARBA" id="ARBA00022679"/>
    </source>
</evidence>
<organism evidence="11 12">
    <name type="scientific">Handroanthus impetiginosus</name>
    <dbReference type="NCBI Taxonomy" id="429701"/>
    <lineage>
        <taxon>Eukaryota</taxon>
        <taxon>Viridiplantae</taxon>
        <taxon>Streptophyta</taxon>
        <taxon>Embryophyta</taxon>
        <taxon>Tracheophyta</taxon>
        <taxon>Spermatophyta</taxon>
        <taxon>Magnoliopsida</taxon>
        <taxon>eudicotyledons</taxon>
        <taxon>Gunneridae</taxon>
        <taxon>Pentapetalae</taxon>
        <taxon>asterids</taxon>
        <taxon>lamiids</taxon>
        <taxon>Lamiales</taxon>
        <taxon>Bignoniaceae</taxon>
        <taxon>Crescentiina</taxon>
        <taxon>Tabebuia alliance</taxon>
        <taxon>Handroanthus</taxon>
    </lineage>
</organism>
<dbReference type="PANTHER" id="PTHR15486:SF62">
    <property type="entry name" value="GLYCEROL-3-PHOSPHATE ACYLTRANSFERASE 2-RELATED"/>
    <property type="match status" value="1"/>
</dbReference>
<sequence>MALSFRKLALIFSIFLAKKFKIPNKNVHSNSYTPSQFGFHKFQFLGQRSDLDNQVLIFHAERVLLRSSSLFPYFMLVAFEAGSLIRALILFTLYPFVSLCPQDLALKMMVMICFTGLKKERFIEGKAVLPKFFLEDLGRESFEILRRGKITVALSDLPQVMVESLLTDYLDIDFVVGRELKVVCGYFVGLMEERKDVNAFQFVRLAYPNVIGVGCFGKCCDSTRFSNCKETYLVSEEERRNWHEVPRHSYPKPLIFHDGRLAFKPTYLATLAMFMWLPMGFTLAIIRTIFAFTLPFPIMFPILHFTGARLRTSNPKQNRRGNKVLYVCNHRTLLDPLLISYCLRTPLTAVVYSLSRISEIISPIKTVRLTRNRDQDAELMQKLLSQDSLVVCPEGTTCREPYLLRFSPLFAEISENISPVAIDCEVSMFYGTTAGGFKSLDPLFLLMNPWPSFSVHFLDMVRGGADESRDDNETSKYKIANLVQNLIAKELGFTCTRLTRKDKYLILAGNEGIVQHAGRINLI</sequence>
<comment type="caution">
    <text evidence="11">The sequence shown here is derived from an EMBL/GenBank/DDBJ whole genome shotgun (WGS) entry which is preliminary data.</text>
</comment>
<evidence type="ECO:0000313" key="12">
    <source>
        <dbReference type="Proteomes" id="UP000231279"/>
    </source>
</evidence>
<evidence type="ECO:0000256" key="7">
    <source>
        <dbReference type="ARBA" id="ARBA00023315"/>
    </source>
</evidence>
<dbReference type="InterPro" id="IPR002123">
    <property type="entry name" value="Plipid/glycerol_acylTrfase"/>
</dbReference>
<dbReference type="GO" id="GO:0010143">
    <property type="term" value="P:cutin biosynthetic process"/>
    <property type="evidence" value="ECO:0007669"/>
    <property type="project" value="TreeGrafter"/>
</dbReference>
<comment type="similarity">
    <text evidence="2">Belongs to the GPAT/DAPAT family.</text>
</comment>
<feature type="signal peptide" evidence="9">
    <location>
        <begin position="1"/>
        <end position="17"/>
    </location>
</feature>
<reference evidence="12" key="1">
    <citation type="journal article" date="2018" name="Gigascience">
        <title>Genome assembly of the Pink Ipe (Handroanthus impetiginosus, Bignoniaceae), a highly valued, ecologically keystone Neotropical timber forest tree.</title>
        <authorList>
            <person name="Silva-Junior O.B."/>
            <person name="Grattapaglia D."/>
            <person name="Novaes E."/>
            <person name="Collevatti R.G."/>
        </authorList>
    </citation>
    <scope>NUCLEOTIDE SEQUENCE [LARGE SCALE GENOMIC DNA]</scope>
    <source>
        <strain evidence="12">cv. UFG-1</strain>
    </source>
</reference>
<keyword evidence="7 11" id="KW-0012">Acyltransferase</keyword>
<evidence type="ECO:0000256" key="9">
    <source>
        <dbReference type="SAM" id="SignalP"/>
    </source>
</evidence>
<keyword evidence="6 8" id="KW-0472">Membrane</keyword>
<dbReference type="EC" id="2.3.1.15" evidence="11"/>
<dbReference type="InterPro" id="IPR056462">
    <property type="entry name" value="HAD_RAM2/GPAT1-8"/>
</dbReference>
<evidence type="ECO:0000313" key="11">
    <source>
        <dbReference type="EMBL" id="PIM97597.1"/>
    </source>
</evidence>
<dbReference type="Pfam" id="PF01553">
    <property type="entry name" value="Acyltransferase"/>
    <property type="match status" value="1"/>
</dbReference>
<feature type="domain" description="Phospholipid/glycerol acyltransferase" evidence="10">
    <location>
        <begin position="324"/>
        <end position="425"/>
    </location>
</feature>
<keyword evidence="12" id="KW-1185">Reference proteome</keyword>
<proteinExistence type="inferred from homology"/>
<dbReference type="AlphaFoldDB" id="A0A2G9FX13"/>
<name>A0A2G9FX13_9LAMI</name>
<evidence type="ECO:0000256" key="2">
    <source>
        <dbReference type="ARBA" id="ARBA00007937"/>
    </source>
</evidence>
<feature type="transmembrane region" description="Helical" evidence="8">
    <location>
        <begin position="267"/>
        <end position="286"/>
    </location>
</feature>
<dbReference type="GO" id="GO:0004366">
    <property type="term" value="F:glycerol-3-phosphate O-acyltransferase activity"/>
    <property type="evidence" value="ECO:0007669"/>
    <property type="project" value="UniProtKB-EC"/>
</dbReference>
<dbReference type="Proteomes" id="UP000231279">
    <property type="component" value="Unassembled WGS sequence"/>
</dbReference>
<dbReference type="EMBL" id="NKXS01009410">
    <property type="protein sequence ID" value="PIM97597.1"/>
    <property type="molecule type" value="Genomic_DNA"/>
</dbReference>
<dbReference type="GO" id="GO:0016020">
    <property type="term" value="C:membrane"/>
    <property type="evidence" value="ECO:0007669"/>
    <property type="project" value="UniProtKB-SubCell"/>
</dbReference>
<dbReference type="PANTHER" id="PTHR15486">
    <property type="entry name" value="ANCIENT UBIQUITOUS PROTEIN"/>
    <property type="match status" value="1"/>
</dbReference>
<evidence type="ECO:0000256" key="1">
    <source>
        <dbReference type="ARBA" id="ARBA00004141"/>
    </source>
</evidence>
<dbReference type="SUPFAM" id="SSF69593">
    <property type="entry name" value="Glycerol-3-phosphate (1)-acyltransferase"/>
    <property type="match status" value="1"/>
</dbReference>
<keyword evidence="4 8" id="KW-0812">Transmembrane</keyword>
<dbReference type="GO" id="GO:0090447">
    <property type="term" value="F:glycerol-3-phosphate 2-O-acyltransferase activity"/>
    <property type="evidence" value="ECO:0007669"/>
    <property type="project" value="TreeGrafter"/>
</dbReference>
<dbReference type="SMART" id="SM00563">
    <property type="entry name" value="PlsC"/>
    <property type="match status" value="1"/>
</dbReference>
<keyword evidence="5 8" id="KW-1133">Transmembrane helix</keyword>
<dbReference type="GO" id="GO:0016791">
    <property type="term" value="F:phosphatase activity"/>
    <property type="evidence" value="ECO:0007669"/>
    <property type="project" value="TreeGrafter"/>
</dbReference>
<keyword evidence="9" id="KW-0732">Signal</keyword>
<evidence type="ECO:0000256" key="4">
    <source>
        <dbReference type="ARBA" id="ARBA00022692"/>
    </source>
</evidence>
<dbReference type="Pfam" id="PF23270">
    <property type="entry name" value="HAD_RAM2_N"/>
    <property type="match status" value="1"/>
</dbReference>
<feature type="chain" id="PRO_5013674834" evidence="9">
    <location>
        <begin position="18"/>
        <end position="523"/>
    </location>
</feature>
<evidence type="ECO:0000259" key="10">
    <source>
        <dbReference type="SMART" id="SM00563"/>
    </source>
</evidence>
<dbReference type="STRING" id="429701.A0A2G9FX13"/>
<feature type="transmembrane region" description="Helical" evidence="8">
    <location>
        <begin position="73"/>
        <end position="97"/>
    </location>
</feature>
<evidence type="ECO:0000256" key="8">
    <source>
        <dbReference type="SAM" id="Phobius"/>
    </source>
</evidence>
<keyword evidence="3 11" id="KW-0808">Transferase</keyword>
<evidence type="ECO:0000256" key="6">
    <source>
        <dbReference type="ARBA" id="ARBA00023136"/>
    </source>
</evidence>
<protein>
    <submittedName>
        <fullName evidence="11">Glycerol-3-phosphate 1-O-acyltransferase</fullName>
        <ecNumber evidence="11">2.3.1.15</ecNumber>
    </submittedName>
</protein>